<proteinExistence type="predicted"/>
<protein>
    <submittedName>
        <fullName evidence="1">Uncharacterized protein</fullName>
    </submittedName>
</protein>
<organism evidence="1 2">
    <name type="scientific">Pyropia yezoensis</name>
    <name type="common">Susabi-nori</name>
    <name type="synonym">Porphyra yezoensis</name>
    <dbReference type="NCBI Taxonomy" id="2788"/>
    <lineage>
        <taxon>Eukaryota</taxon>
        <taxon>Rhodophyta</taxon>
        <taxon>Bangiophyceae</taxon>
        <taxon>Bangiales</taxon>
        <taxon>Bangiaceae</taxon>
        <taxon>Pyropia</taxon>
    </lineage>
</organism>
<sequence length="682" mass="66920">MFSSFSVPPPALCLSPAAAEAAAHLAAAPNQATRLARLVQLGDRLPPPPAAASTASAGWSPLTPVPGCTAIVRVAVRLVPAAAGGSGRVGGPADGGGGGSAAVPPLVIQAAGEADARLSRGLVALVLAAIDGEGVGLLLPDPSGGHGGPCLTAPAVAAAAGLDVAAAGLRSRLNGLGAVVETLTGLVASAVAAANQRGVAGGKAGEGGASATVLAALTGASEGGVPRPTAPADSSAVPGGVVAAAATAASPTPRPVMDGTLWTSRQGTDVAVLLSGGVDSSVALRRLLDAGHAVTPYYLKIWLADELAHLGAACPWEEDIAAASAVAAQAGLRLHTLPLQAEYWDRVVTSTVAEARAGRTPNPDVLCNGRIKFGAFYDAVGGGGGHARVATGHYARTGGGGPGRGGDLVDGLDGVAGPSGAAAGREGWAGDAAAAPAVEDGGPVRLLVSADAAKDQTYFLSHLTQTQLAKAAFPIGGMPKPAVRAAAAAYGLPNSSRPDSQGICFLGKLKFDAFLGHHLGTRPGPLVEYETGTRLGTHRGYWFYTPGQRRGLGLSGGPWHVVWKGVQENVVYVSRAYGEVAGVGVAFSFGGASWVAAPGGGGAPGAGAPAADGVGWRAGVKTRHGPRMGAGEVVLSAGGTGGVVTLDARDGGLAPGQYAAFYVDGACLGAGVIEADLGAHYF</sequence>
<gene>
    <name evidence="1" type="ORF">I4F81_002423</name>
</gene>
<comment type="caution">
    <text evidence="1">The sequence shown here is derived from an EMBL/GenBank/DDBJ whole genome shotgun (WGS) entry which is preliminary data.</text>
</comment>
<reference evidence="1" key="1">
    <citation type="submission" date="2019-11" db="EMBL/GenBank/DDBJ databases">
        <title>Nori genome reveals adaptations in red seaweeds to the harsh intertidal environment.</title>
        <authorList>
            <person name="Wang D."/>
            <person name="Mao Y."/>
        </authorList>
    </citation>
    <scope>NUCLEOTIDE SEQUENCE</scope>
    <source>
        <tissue evidence="1">Gametophyte</tissue>
    </source>
</reference>
<keyword evidence="2" id="KW-1185">Reference proteome</keyword>
<accession>A0ACC3BPG0</accession>
<evidence type="ECO:0000313" key="2">
    <source>
        <dbReference type="Proteomes" id="UP000798662"/>
    </source>
</evidence>
<dbReference type="Proteomes" id="UP000798662">
    <property type="component" value="Chromosome 1"/>
</dbReference>
<evidence type="ECO:0000313" key="1">
    <source>
        <dbReference type="EMBL" id="KAK1859829.1"/>
    </source>
</evidence>
<name>A0ACC3BPG0_PYRYE</name>
<dbReference type="EMBL" id="CM020618">
    <property type="protein sequence ID" value="KAK1859829.1"/>
    <property type="molecule type" value="Genomic_DNA"/>
</dbReference>